<reference evidence="5 6" key="1">
    <citation type="submission" date="2022-10" db="EMBL/GenBank/DDBJ databases">
        <title>Pararhodobacter sp. nov., isolated from marine algae.</title>
        <authorList>
            <person name="Choi B.J."/>
            <person name="Kim J.M."/>
            <person name="Lee J.K."/>
            <person name="Choi D.G."/>
            <person name="Jeon C.O."/>
        </authorList>
    </citation>
    <scope>NUCLEOTIDE SEQUENCE [LARGE SCALE GENOMIC DNA]</scope>
    <source>
        <strain evidence="5 6">ZQ420</strain>
    </source>
</reference>
<evidence type="ECO:0000256" key="4">
    <source>
        <dbReference type="SAM" id="SignalP"/>
    </source>
</evidence>
<keyword evidence="6" id="KW-1185">Reference proteome</keyword>
<dbReference type="NCBIfam" id="NF037995">
    <property type="entry name" value="TRAP_S1"/>
    <property type="match status" value="1"/>
</dbReference>
<evidence type="ECO:0000256" key="1">
    <source>
        <dbReference type="ARBA" id="ARBA00004418"/>
    </source>
</evidence>
<dbReference type="RefSeq" id="WP_264505313.1">
    <property type="nucleotide sequence ID" value="NZ_JAPDFL010000001.1"/>
</dbReference>
<dbReference type="Proteomes" id="UP001208938">
    <property type="component" value="Unassembled WGS sequence"/>
</dbReference>
<evidence type="ECO:0000313" key="5">
    <source>
        <dbReference type="EMBL" id="MCW1932296.1"/>
    </source>
</evidence>
<dbReference type="Pfam" id="PF03480">
    <property type="entry name" value="DctP"/>
    <property type="match status" value="1"/>
</dbReference>
<evidence type="ECO:0000256" key="3">
    <source>
        <dbReference type="ARBA" id="ARBA00022764"/>
    </source>
</evidence>
<protein>
    <submittedName>
        <fullName evidence="5">TRAP transporter substrate-binding protein</fullName>
    </submittedName>
</protein>
<dbReference type="SUPFAM" id="SSF53850">
    <property type="entry name" value="Periplasmic binding protein-like II"/>
    <property type="match status" value="1"/>
</dbReference>
<dbReference type="PANTHER" id="PTHR33376:SF15">
    <property type="entry name" value="BLL6794 PROTEIN"/>
    <property type="match status" value="1"/>
</dbReference>
<organism evidence="5 6">
    <name type="scientific">Pararhodobacter zhoushanensis</name>
    <dbReference type="NCBI Taxonomy" id="2479545"/>
    <lineage>
        <taxon>Bacteria</taxon>
        <taxon>Pseudomonadati</taxon>
        <taxon>Pseudomonadota</taxon>
        <taxon>Alphaproteobacteria</taxon>
        <taxon>Rhodobacterales</taxon>
        <taxon>Paracoccaceae</taxon>
        <taxon>Pararhodobacter</taxon>
    </lineage>
</organism>
<comment type="caution">
    <text evidence="5">The sequence shown here is derived from an EMBL/GenBank/DDBJ whole genome shotgun (WGS) entry which is preliminary data.</text>
</comment>
<dbReference type="PANTHER" id="PTHR33376">
    <property type="match status" value="1"/>
</dbReference>
<evidence type="ECO:0000313" key="6">
    <source>
        <dbReference type="Proteomes" id="UP001208938"/>
    </source>
</evidence>
<keyword evidence="3" id="KW-0574">Periplasm</keyword>
<feature type="signal peptide" evidence="4">
    <location>
        <begin position="1"/>
        <end position="25"/>
    </location>
</feature>
<dbReference type="InterPro" id="IPR038404">
    <property type="entry name" value="TRAP_DctP_sf"/>
</dbReference>
<feature type="chain" id="PRO_5046429001" evidence="4">
    <location>
        <begin position="26"/>
        <end position="335"/>
    </location>
</feature>
<proteinExistence type="predicted"/>
<dbReference type="EMBL" id="JAPDFL010000001">
    <property type="protein sequence ID" value="MCW1932296.1"/>
    <property type="molecule type" value="Genomic_DNA"/>
</dbReference>
<accession>A0ABT3GXP2</accession>
<comment type="subcellular location">
    <subcellularLocation>
        <location evidence="1">Periplasm</location>
    </subcellularLocation>
</comment>
<keyword evidence="2 4" id="KW-0732">Signal</keyword>
<evidence type="ECO:0000256" key="2">
    <source>
        <dbReference type="ARBA" id="ARBA00022729"/>
    </source>
</evidence>
<gene>
    <name evidence="5" type="ORF">OKW52_08495</name>
</gene>
<sequence length="335" mass="34948">MLTGISTRAAVLATALGFAAVPAGAETLKLAHFVPTTHILTASVVEPFVNAVSAATNGDLQIQVFPSGELGAGPGEQYVRALNGIADIVWSVTGYTSTQFERTMIAELPGVFDGQNGAEVLHGALADHLAVEFPGTHPLALWTAEPNILIMRNREIRSPEDLRGLRIRVAGAFPAMIVEALGGTAVQMPAAEGYNALQNGLIDGTLTGASAVADFRFGEVADYFILGPDLGHVGFYLTMSQASYDALSPEHQAAIDDASGLALANSGEAGWNAHADETIAALRADPNENVIDLRPEEIAAFDAITVQLRDDVVAEMDGRGIDASATLAAMQSASQ</sequence>
<dbReference type="Gene3D" id="3.40.190.170">
    <property type="entry name" value="Bacterial extracellular solute-binding protein, family 7"/>
    <property type="match status" value="1"/>
</dbReference>
<dbReference type="CDD" id="cd13665">
    <property type="entry name" value="PBP2_TRAP_Dctp3_4"/>
    <property type="match status" value="1"/>
</dbReference>
<name>A0ABT3GXP2_9RHOB</name>
<dbReference type="InterPro" id="IPR018389">
    <property type="entry name" value="DctP_fam"/>
</dbReference>